<evidence type="ECO:0000313" key="1">
    <source>
        <dbReference type="EMBL" id="BAU55655.1"/>
    </source>
</evidence>
<gene>
    <name evidence="1" type="ORF">MgSA37_03846</name>
</gene>
<proteinExistence type="predicted"/>
<dbReference type="KEGG" id="mgot:MgSA37_03846"/>
<accession>A0A0X8X4W7</accession>
<evidence type="ECO:0000313" key="2">
    <source>
        <dbReference type="Proteomes" id="UP000218263"/>
    </source>
</evidence>
<dbReference type="Proteomes" id="UP000218263">
    <property type="component" value="Chromosome"/>
</dbReference>
<reference evidence="1 2" key="1">
    <citation type="submission" date="2015-12" db="EMBL/GenBank/DDBJ databases">
        <title>Genome sequence of Mucilaginibacter gotjawali.</title>
        <authorList>
            <person name="Lee J.S."/>
            <person name="Lee K.C."/>
            <person name="Kim K.K."/>
            <person name="Lee B.W."/>
        </authorList>
    </citation>
    <scope>NUCLEOTIDE SEQUENCE [LARGE SCALE GENOMIC DNA]</scope>
    <source>
        <strain evidence="1 2">SA3-7</strain>
    </source>
</reference>
<keyword evidence="2" id="KW-1185">Reference proteome</keyword>
<dbReference type="EMBL" id="AP017313">
    <property type="protein sequence ID" value="BAU55655.1"/>
    <property type="molecule type" value="Genomic_DNA"/>
</dbReference>
<dbReference type="AlphaFoldDB" id="A0A0X8X4W7"/>
<protein>
    <submittedName>
        <fullName evidence="1">Uncharacterized protein</fullName>
    </submittedName>
</protein>
<sequence length="31" mass="3546">MITLDDFDANFEEFSSVLEAHASFLKDVKIL</sequence>
<organism evidence="1 2">
    <name type="scientific">Mucilaginibacter gotjawali</name>
    <dbReference type="NCBI Taxonomy" id="1550579"/>
    <lineage>
        <taxon>Bacteria</taxon>
        <taxon>Pseudomonadati</taxon>
        <taxon>Bacteroidota</taxon>
        <taxon>Sphingobacteriia</taxon>
        <taxon>Sphingobacteriales</taxon>
        <taxon>Sphingobacteriaceae</taxon>
        <taxon>Mucilaginibacter</taxon>
    </lineage>
</organism>
<name>A0A0X8X4W7_9SPHI</name>